<dbReference type="SUPFAM" id="SSF53448">
    <property type="entry name" value="Nucleotide-diphospho-sugar transferases"/>
    <property type="match status" value="2"/>
</dbReference>
<evidence type="ECO:0000256" key="4">
    <source>
        <dbReference type="ARBA" id="ARBA00022692"/>
    </source>
</evidence>
<dbReference type="FunFam" id="3.90.550.10:FF:000016">
    <property type="entry name" value="LARGE xylosyl- and glucuronyltransferase 2"/>
    <property type="match status" value="1"/>
</dbReference>
<dbReference type="Proteomes" id="UP001153712">
    <property type="component" value="Chromosome 4"/>
</dbReference>
<proteinExistence type="predicted"/>
<accession>A0A9N9TLE4</accession>
<evidence type="ECO:0000256" key="2">
    <source>
        <dbReference type="ARBA" id="ARBA00022676"/>
    </source>
</evidence>
<keyword evidence="11" id="KW-1185">Reference proteome</keyword>
<keyword evidence="7" id="KW-0333">Golgi apparatus</keyword>
<evidence type="ECO:0000256" key="9">
    <source>
        <dbReference type="ARBA" id="ARBA00023180"/>
    </source>
</evidence>
<dbReference type="FunFam" id="3.90.550.10:FF:000229">
    <property type="entry name" value="Glycosyltransferase-like protein LARGE"/>
    <property type="match status" value="1"/>
</dbReference>
<keyword evidence="6" id="KW-1133">Transmembrane helix</keyword>
<dbReference type="InterPro" id="IPR029044">
    <property type="entry name" value="Nucleotide-diphossugar_trans"/>
</dbReference>
<dbReference type="AlphaFoldDB" id="A0A9N9TLE4"/>
<dbReference type="EMBL" id="OU900097">
    <property type="protein sequence ID" value="CAG9860970.1"/>
    <property type="molecule type" value="Genomic_DNA"/>
</dbReference>
<dbReference type="GO" id="GO:0042285">
    <property type="term" value="F:xylosyltransferase activity"/>
    <property type="evidence" value="ECO:0007669"/>
    <property type="project" value="TreeGrafter"/>
</dbReference>
<keyword evidence="9" id="KW-0325">Glycoprotein</keyword>
<organism evidence="10 11">
    <name type="scientific">Phyllotreta striolata</name>
    <name type="common">Striped flea beetle</name>
    <name type="synonym">Crioceris striolata</name>
    <dbReference type="NCBI Taxonomy" id="444603"/>
    <lineage>
        <taxon>Eukaryota</taxon>
        <taxon>Metazoa</taxon>
        <taxon>Ecdysozoa</taxon>
        <taxon>Arthropoda</taxon>
        <taxon>Hexapoda</taxon>
        <taxon>Insecta</taxon>
        <taxon>Pterygota</taxon>
        <taxon>Neoptera</taxon>
        <taxon>Endopterygota</taxon>
        <taxon>Coleoptera</taxon>
        <taxon>Polyphaga</taxon>
        <taxon>Cucujiformia</taxon>
        <taxon>Chrysomeloidea</taxon>
        <taxon>Chrysomelidae</taxon>
        <taxon>Galerucinae</taxon>
        <taxon>Alticini</taxon>
        <taxon>Phyllotreta</taxon>
    </lineage>
</organism>
<comment type="subcellular location">
    <subcellularLocation>
        <location evidence="1">Golgi apparatus membrane</location>
        <topology evidence="1">Single-pass type II membrane protein</topology>
    </subcellularLocation>
</comment>
<dbReference type="OrthoDB" id="411524at2759"/>
<dbReference type="InterPro" id="IPR002495">
    <property type="entry name" value="Glyco_trans_8"/>
</dbReference>
<gene>
    <name evidence="10" type="ORF">PHYEVI_LOCUS7317</name>
</gene>
<dbReference type="Pfam" id="PF13896">
    <property type="entry name" value="Glyco_transf_49"/>
    <property type="match status" value="2"/>
</dbReference>
<keyword evidence="8" id="KW-0472">Membrane</keyword>
<evidence type="ECO:0000256" key="1">
    <source>
        <dbReference type="ARBA" id="ARBA00004323"/>
    </source>
</evidence>
<keyword evidence="4" id="KW-0812">Transmembrane</keyword>
<dbReference type="GO" id="GO:0000139">
    <property type="term" value="C:Golgi membrane"/>
    <property type="evidence" value="ECO:0007669"/>
    <property type="project" value="UniProtKB-SubCell"/>
</dbReference>
<dbReference type="PANTHER" id="PTHR12270">
    <property type="entry name" value="GLYCOSYLTRANSFERASE-RELATED"/>
    <property type="match status" value="1"/>
</dbReference>
<reference evidence="10" key="1">
    <citation type="submission" date="2022-01" db="EMBL/GenBank/DDBJ databases">
        <authorList>
            <person name="King R."/>
        </authorList>
    </citation>
    <scope>NUCLEOTIDE SEQUENCE</scope>
</reference>
<keyword evidence="3" id="KW-0808">Transferase</keyword>
<evidence type="ECO:0000256" key="8">
    <source>
        <dbReference type="ARBA" id="ARBA00023136"/>
    </source>
</evidence>
<evidence type="ECO:0000313" key="10">
    <source>
        <dbReference type="EMBL" id="CAG9860970.1"/>
    </source>
</evidence>
<evidence type="ECO:0000256" key="5">
    <source>
        <dbReference type="ARBA" id="ARBA00022968"/>
    </source>
</evidence>
<evidence type="ECO:0000256" key="6">
    <source>
        <dbReference type="ARBA" id="ARBA00022989"/>
    </source>
</evidence>
<keyword evidence="5" id="KW-0735">Signal-anchor</keyword>
<evidence type="ECO:0000256" key="3">
    <source>
        <dbReference type="ARBA" id="ARBA00022679"/>
    </source>
</evidence>
<dbReference type="Pfam" id="PF01501">
    <property type="entry name" value="Glyco_transf_8"/>
    <property type="match status" value="1"/>
</dbReference>
<evidence type="ECO:0000256" key="7">
    <source>
        <dbReference type="ARBA" id="ARBA00023034"/>
    </source>
</evidence>
<evidence type="ECO:0000313" key="11">
    <source>
        <dbReference type="Proteomes" id="UP001153712"/>
    </source>
</evidence>
<name>A0A9N9TLE4_PHYSR</name>
<dbReference type="Gene3D" id="3.90.550.10">
    <property type="entry name" value="Spore Coat Polysaccharide Biosynthesis Protein SpsA, Chain A"/>
    <property type="match status" value="2"/>
</dbReference>
<dbReference type="InterPro" id="IPR051292">
    <property type="entry name" value="Xyl/GlcA_transferase"/>
</dbReference>
<protein>
    <submittedName>
        <fullName evidence="10">Uncharacterized protein</fullName>
    </submittedName>
</protein>
<dbReference type="GO" id="GO:0035269">
    <property type="term" value="P:protein O-linked glycosylation via mannose"/>
    <property type="evidence" value="ECO:0007669"/>
    <property type="project" value="UniProtKB-ARBA"/>
</dbReference>
<sequence>MVNFDHIYHPVSSSFPTLRKERHNERVQLSKLQSTGAKNSVPIDDPCEVIHIGVICSGYNSNLLFHTLIKSIFFNRINPLQFHIVTNKVSEKILKVLFETWDVPQVNVTFYDLNKYVPDVRWIPNSHYSGIHGLLKLIFPKIIPLEVTDRIIVLDTDMTVVADIYELWKMFRKFNEKQAIGMVENQSDYYLGEKKWPAIGRGFNSGVLLYNNYLLKKLNWPKLWSDIAKKAALYYGPTRLADQDIINTVIKENPELIFEVPCVWNTQLSDRTLSESCYKQYKVKIVHWNSPKKYNVENKDGEYFRSLAIGFQEYNGNLLRKKLQVCGKATTNPPNVSDDICSEFHNLSNMRWRTLLYFREYKYVAIENDVTFVAQLSFDRLQTIEELVKAWAGPISFTLYVSDPELLKCIAFIANSDVLKERMNIAYHAVFKEGVVYPINILRNVGLRNVQTDYVFLADIDFLPSNNLYESLIKYIAMNGSLKKKALIVPAFEAQTFLNQLPSNKEQLLEGLSNKSIIPFLSTIWAPGHTPTMYDIWKNSAKPYKVKWEVDYEPYIVVRSDVVEYDENFIGFGWNKVSHIMELEAQNYEFTVLPDVFIIHKTHTPSYDLGRFRTSSVYRLCLRLLKEQFIKRLNKQYDKNFSYNTSAVLPFIRRKRHNSSFNFTGTTIETNTDYPNTTEC</sequence>
<dbReference type="GO" id="GO:0015020">
    <property type="term" value="F:glucuronosyltransferase activity"/>
    <property type="evidence" value="ECO:0007669"/>
    <property type="project" value="TreeGrafter"/>
</dbReference>
<dbReference type="PANTHER" id="PTHR12270:SF25">
    <property type="entry name" value="GLYCOSYLTRANSFERASE-LIKE PROTEIN LARGE"/>
    <property type="match status" value="1"/>
</dbReference>
<keyword evidence="2" id="KW-0328">Glycosyltransferase</keyword>